<evidence type="ECO:0000313" key="3">
    <source>
        <dbReference type="Proteomes" id="UP000024837"/>
    </source>
</evidence>
<gene>
    <name evidence="2" type="ORF">DRE_00872</name>
</gene>
<evidence type="ECO:0000256" key="1">
    <source>
        <dbReference type="SAM" id="SignalP"/>
    </source>
</evidence>
<proteinExistence type="predicted"/>
<reference evidence="2 3" key="1">
    <citation type="submission" date="2013-05" db="EMBL/GenBank/DDBJ databases">
        <title>Drechslerella stenobrocha genome reveals carnivorous origination and mechanical trapping mechanism of predatory fungi.</title>
        <authorList>
            <person name="Liu X."/>
            <person name="Zhang W."/>
            <person name="Liu K."/>
        </authorList>
    </citation>
    <scope>NUCLEOTIDE SEQUENCE [LARGE SCALE GENOMIC DNA]</scope>
    <source>
        <strain evidence="2 3">248</strain>
    </source>
</reference>
<sequence>MKAISLFAVSAIAAVAPAAALPLEGEGGLVIQGGNGNTRLGMLYKPIPSVLEKDVSSSATDDADCAKMKDPPHSAPDIIIAEQLPAAPIREETIAILETMPTNPELILPGLLNLLTPQRISPPSPMEQAVKAAEEMMDVLTHTGMPNGLQVDMQMEIDYPTHVTSSELPDFSAMIESATPRMSAGDTMLIKIVP</sequence>
<keyword evidence="3" id="KW-1185">Reference proteome</keyword>
<feature type="chain" id="PRO_5004895799" evidence="1">
    <location>
        <begin position="21"/>
        <end position="194"/>
    </location>
</feature>
<organism evidence="2 3">
    <name type="scientific">Drechslerella stenobrocha 248</name>
    <dbReference type="NCBI Taxonomy" id="1043628"/>
    <lineage>
        <taxon>Eukaryota</taxon>
        <taxon>Fungi</taxon>
        <taxon>Dikarya</taxon>
        <taxon>Ascomycota</taxon>
        <taxon>Pezizomycotina</taxon>
        <taxon>Orbiliomycetes</taxon>
        <taxon>Orbiliales</taxon>
        <taxon>Orbiliaceae</taxon>
        <taxon>Drechslerella</taxon>
    </lineage>
</organism>
<evidence type="ECO:0000313" key="2">
    <source>
        <dbReference type="EMBL" id="EWC45473.1"/>
    </source>
</evidence>
<dbReference type="HOGENOM" id="CLU_1434398_0_0_1"/>
<feature type="signal peptide" evidence="1">
    <location>
        <begin position="1"/>
        <end position="20"/>
    </location>
</feature>
<protein>
    <submittedName>
        <fullName evidence="2">Uncharacterized protein</fullName>
    </submittedName>
</protein>
<name>W7HZZ6_9PEZI</name>
<keyword evidence="1" id="KW-0732">Signal</keyword>
<dbReference type="EMBL" id="KI966427">
    <property type="protein sequence ID" value="EWC45473.1"/>
    <property type="molecule type" value="Genomic_DNA"/>
</dbReference>
<accession>W7HZZ6</accession>
<dbReference type="OrthoDB" id="5373010at2759"/>
<dbReference type="AlphaFoldDB" id="W7HZZ6"/>
<dbReference type="Proteomes" id="UP000024837">
    <property type="component" value="Unassembled WGS sequence"/>
</dbReference>